<organism evidence="3">
    <name type="scientific">mine drainage metagenome</name>
    <dbReference type="NCBI Taxonomy" id="410659"/>
    <lineage>
        <taxon>unclassified sequences</taxon>
        <taxon>metagenomes</taxon>
        <taxon>ecological metagenomes</taxon>
    </lineage>
</organism>
<dbReference type="InterPro" id="IPR036291">
    <property type="entry name" value="NAD(P)-bd_dom_sf"/>
</dbReference>
<dbReference type="SUPFAM" id="SSF51735">
    <property type="entry name" value="NAD(P)-binding Rossmann-fold domains"/>
    <property type="match status" value="1"/>
</dbReference>
<name>T0ZC24_9ZZZZ</name>
<dbReference type="PROSITE" id="PS00061">
    <property type="entry name" value="ADH_SHORT"/>
    <property type="match status" value="1"/>
</dbReference>
<dbReference type="GO" id="GO:0016491">
    <property type="term" value="F:oxidoreductase activity"/>
    <property type="evidence" value="ECO:0007669"/>
    <property type="project" value="UniProtKB-KW"/>
</dbReference>
<comment type="caution">
    <text evidence="3">The sequence shown here is derived from an EMBL/GenBank/DDBJ whole genome shotgun (WGS) entry which is preliminary data.</text>
</comment>
<keyword evidence="2" id="KW-0560">Oxidoreductase</keyword>
<evidence type="ECO:0000256" key="1">
    <source>
        <dbReference type="ARBA" id="ARBA00006484"/>
    </source>
</evidence>
<protein>
    <submittedName>
        <fullName evidence="3">Oxidoreductase</fullName>
    </submittedName>
</protein>
<dbReference type="PRINTS" id="PR00080">
    <property type="entry name" value="SDRFAMILY"/>
</dbReference>
<dbReference type="InterPro" id="IPR020904">
    <property type="entry name" value="Sc_DH/Rdtase_CS"/>
</dbReference>
<dbReference type="AlphaFoldDB" id="T0ZC24"/>
<dbReference type="GO" id="GO:0016020">
    <property type="term" value="C:membrane"/>
    <property type="evidence" value="ECO:0007669"/>
    <property type="project" value="TreeGrafter"/>
</dbReference>
<sequence>MEKVILITGAGRGIGHAIASSLYNGNSLILLTKTKDSHAKLKKEFPKALCYRCDITSDLELRKTLKDVESNFRSIDVLVNNAGIFLGKEFEKTGLKEFDNVFSVLIRAPFAVTTMLLPLLKKSKYPQVVTISSAAAFAPMVTESVYSAAKSGVSTLMEVAREELQKYKIRFTLVEPFGVNSHNIPNPKNLLHPEDIGDLVKYIINTDRNCEILTVSLSTTGQWFRGTPPWFKG</sequence>
<evidence type="ECO:0000313" key="3">
    <source>
        <dbReference type="EMBL" id="EQD41632.1"/>
    </source>
</evidence>
<dbReference type="PANTHER" id="PTHR44196">
    <property type="entry name" value="DEHYDROGENASE/REDUCTASE SDR FAMILY MEMBER 7B"/>
    <property type="match status" value="1"/>
</dbReference>
<proteinExistence type="inferred from homology"/>
<dbReference type="CDD" id="cd05233">
    <property type="entry name" value="SDR_c"/>
    <property type="match status" value="1"/>
</dbReference>
<dbReference type="EMBL" id="AUZZ01007610">
    <property type="protein sequence ID" value="EQD41632.1"/>
    <property type="molecule type" value="Genomic_DNA"/>
</dbReference>
<dbReference type="InterPro" id="IPR002347">
    <property type="entry name" value="SDR_fam"/>
</dbReference>
<dbReference type="PANTHER" id="PTHR44196:SF1">
    <property type="entry name" value="DEHYDROGENASE_REDUCTASE SDR FAMILY MEMBER 7B"/>
    <property type="match status" value="1"/>
</dbReference>
<comment type="similarity">
    <text evidence="1">Belongs to the short-chain dehydrogenases/reductases (SDR) family.</text>
</comment>
<dbReference type="Gene3D" id="3.40.50.720">
    <property type="entry name" value="NAD(P)-binding Rossmann-like Domain"/>
    <property type="match status" value="1"/>
</dbReference>
<evidence type="ECO:0000256" key="2">
    <source>
        <dbReference type="ARBA" id="ARBA00023002"/>
    </source>
</evidence>
<reference evidence="3" key="2">
    <citation type="journal article" date="2014" name="ISME J.">
        <title>Microbial stratification in low pH oxic and suboxic macroscopic growths along an acid mine drainage.</title>
        <authorList>
            <person name="Mendez-Garcia C."/>
            <person name="Mesa V."/>
            <person name="Sprenger R.R."/>
            <person name="Richter M."/>
            <person name="Diez M.S."/>
            <person name="Solano J."/>
            <person name="Bargiela R."/>
            <person name="Golyshina O.V."/>
            <person name="Manteca A."/>
            <person name="Ramos J.L."/>
            <person name="Gallego J.R."/>
            <person name="Llorente I."/>
            <person name="Martins Dos Santos V.A."/>
            <person name="Jensen O.N."/>
            <person name="Pelaez A.I."/>
            <person name="Sanchez J."/>
            <person name="Ferrer M."/>
        </authorList>
    </citation>
    <scope>NUCLEOTIDE SEQUENCE</scope>
</reference>
<reference evidence="3" key="1">
    <citation type="submission" date="2013-08" db="EMBL/GenBank/DDBJ databases">
        <authorList>
            <person name="Mendez C."/>
            <person name="Richter M."/>
            <person name="Ferrer M."/>
            <person name="Sanchez J."/>
        </authorList>
    </citation>
    <scope>NUCLEOTIDE SEQUENCE</scope>
</reference>
<dbReference type="Pfam" id="PF00106">
    <property type="entry name" value="adh_short"/>
    <property type="match status" value="1"/>
</dbReference>
<gene>
    <name evidence="3" type="ORF">B2A_10568</name>
</gene>
<accession>T0ZC24</accession>
<dbReference type="PRINTS" id="PR00081">
    <property type="entry name" value="GDHRDH"/>
</dbReference>